<evidence type="ECO:0000259" key="6">
    <source>
        <dbReference type="PROSITE" id="PS51462"/>
    </source>
</evidence>
<evidence type="ECO:0000313" key="7">
    <source>
        <dbReference type="EMBL" id="MBY9076699.1"/>
    </source>
</evidence>
<comment type="caution">
    <text evidence="7">The sequence shown here is derived from an EMBL/GenBank/DDBJ whole genome shotgun (WGS) entry which is preliminary data.</text>
</comment>
<name>A0ABS7RNS0_9ACTN</name>
<feature type="domain" description="Nudix hydrolase" evidence="6">
    <location>
        <begin position="6"/>
        <end position="147"/>
    </location>
</feature>
<accession>A0ABS7RNS0</accession>
<gene>
    <name evidence="7" type="ORF">K1X13_17855</name>
</gene>
<evidence type="ECO:0000313" key="8">
    <source>
        <dbReference type="Proteomes" id="UP000754710"/>
    </source>
</evidence>
<dbReference type="Proteomes" id="UP000754710">
    <property type="component" value="Unassembled WGS sequence"/>
</dbReference>
<dbReference type="InterPro" id="IPR020476">
    <property type="entry name" value="Nudix_hydrolase"/>
</dbReference>
<comment type="cofactor">
    <cofactor evidence="1">
        <name>Mg(2+)</name>
        <dbReference type="ChEBI" id="CHEBI:18420"/>
    </cofactor>
</comment>
<dbReference type="Pfam" id="PF00293">
    <property type="entry name" value="NUDIX"/>
    <property type="match status" value="1"/>
</dbReference>
<proteinExistence type="inferred from homology"/>
<protein>
    <submittedName>
        <fullName evidence="7">NUDIX domain-containing protein</fullName>
    </submittedName>
</protein>
<evidence type="ECO:0000256" key="4">
    <source>
        <dbReference type="ARBA" id="ARBA00022842"/>
    </source>
</evidence>
<keyword evidence="3 5" id="KW-0378">Hydrolase</keyword>
<evidence type="ECO:0000256" key="2">
    <source>
        <dbReference type="ARBA" id="ARBA00005582"/>
    </source>
</evidence>
<dbReference type="PROSITE" id="PS51462">
    <property type="entry name" value="NUDIX"/>
    <property type="match status" value="1"/>
</dbReference>
<evidence type="ECO:0000256" key="1">
    <source>
        <dbReference type="ARBA" id="ARBA00001946"/>
    </source>
</evidence>
<reference evidence="7 8" key="1">
    <citation type="submission" date="2021-08" db="EMBL/GenBank/DDBJ databases">
        <title>Nocardioides bacterium WL0053 sp. nov., isolated from the sediment.</title>
        <authorList>
            <person name="Wang L."/>
            <person name="Zhang D."/>
            <person name="Zhang A."/>
        </authorList>
    </citation>
    <scope>NUCLEOTIDE SEQUENCE [LARGE SCALE GENOMIC DNA]</scope>
    <source>
        <strain evidence="7 8">WL0053</strain>
    </source>
</reference>
<dbReference type="EMBL" id="JAIEZQ010000003">
    <property type="protein sequence ID" value="MBY9076699.1"/>
    <property type="molecule type" value="Genomic_DNA"/>
</dbReference>
<dbReference type="Gene3D" id="3.90.79.10">
    <property type="entry name" value="Nucleoside Triphosphate Pyrophosphohydrolase"/>
    <property type="match status" value="1"/>
</dbReference>
<organism evidence="7 8">
    <name type="scientific">Nocardioides jiangsuensis</name>
    <dbReference type="NCBI Taxonomy" id="2866161"/>
    <lineage>
        <taxon>Bacteria</taxon>
        <taxon>Bacillati</taxon>
        <taxon>Actinomycetota</taxon>
        <taxon>Actinomycetes</taxon>
        <taxon>Propionibacteriales</taxon>
        <taxon>Nocardioidaceae</taxon>
        <taxon>Nocardioides</taxon>
    </lineage>
</organism>
<dbReference type="PANTHER" id="PTHR43046:SF12">
    <property type="entry name" value="GDP-MANNOSE MANNOSYL HYDROLASE"/>
    <property type="match status" value="1"/>
</dbReference>
<dbReference type="RefSeq" id="WP_221026487.1">
    <property type="nucleotide sequence ID" value="NZ_JAIEZQ010000003.1"/>
</dbReference>
<evidence type="ECO:0000256" key="5">
    <source>
        <dbReference type="RuleBase" id="RU003476"/>
    </source>
</evidence>
<dbReference type="InterPro" id="IPR015797">
    <property type="entry name" value="NUDIX_hydrolase-like_dom_sf"/>
</dbReference>
<dbReference type="PANTHER" id="PTHR43046">
    <property type="entry name" value="GDP-MANNOSE MANNOSYL HYDROLASE"/>
    <property type="match status" value="1"/>
</dbReference>
<dbReference type="InterPro" id="IPR000086">
    <property type="entry name" value="NUDIX_hydrolase_dom"/>
</dbReference>
<keyword evidence="4" id="KW-0460">Magnesium</keyword>
<comment type="similarity">
    <text evidence="2 5">Belongs to the Nudix hydrolase family.</text>
</comment>
<dbReference type="PRINTS" id="PR00502">
    <property type="entry name" value="NUDIXFAMILY"/>
</dbReference>
<sequence length="177" mass="19743">MTVTPRLRPAVRAFLLDPEDRVLLARYEFPGVDVWCAPGGGVDDGEDPVEALARELLEEVGLDLGAHDVGPCVAHRTHHFEMPGYDGQEEWFHLVRCDRFEPRGSFTAEELRAENLHGFRWWSVAELHAELTAVPEGEEVVPTDGARLTVAGPRNLATVLERWLRDGVPSDVVELDV</sequence>
<dbReference type="InterPro" id="IPR020084">
    <property type="entry name" value="NUDIX_hydrolase_CS"/>
</dbReference>
<dbReference type="SUPFAM" id="SSF55811">
    <property type="entry name" value="Nudix"/>
    <property type="match status" value="1"/>
</dbReference>
<evidence type="ECO:0000256" key="3">
    <source>
        <dbReference type="ARBA" id="ARBA00022801"/>
    </source>
</evidence>
<dbReference type="PROSITE" id="PS00893">
    <property type="entry name" value="NUDIX_BOX"/>
    <property type="match status" value="1"/>
</dbReference>
<dbReference type="CDD" id="cd04685">
    <property type="entry name" value="NUDIX_Hydrolase"/>
    <property type="match status" value="1"/>
</dbReference>
<keyword evidence="8" id="KW-1185">Reference proteome</keyword>